<evidence type="ECO:0000313" key="2">
    <source>
        <dbReference type="EMBL" id="KAF1989928.1"/>
    </source>
</evidence>
<proteinExistence type="predicted"/>
<dbReference type="EMBL" id="ML977143">
    <property type="protein sequence ID" value="KAF1989928.1"/>
    <property type="molecule type" value="Genomic_DNA"/>
</dbReference>
<sequence>MGVELARPEVRTSEARVEVWIYPKVQENGVFPFLQSPRFQPSEKYNYLLASCLASSKRLLFLLLVALYFFTLPLRPFRSNPAESCNQGQQRMLREKSRHPSSPATDLNRTWTCNPRRIRVDASWLQMDQLVS</sequence>
<evidence type="ECO:0000256" key="1">
    <source>
        <dbReference type="SAM" id="MobiDB-lite"/>
    </source>
</evidence>
<keyword evidence="3" id="KW-1185">Reference proteome</keyword>
<feature type="compositionally biased region" description="Polar residues" evidence="1">
    <location>
        <begin position="100"/>
        <end position="109"/>
    </location>
</feature>
<feature type="compositionally biased region" description="Polar residues" evidence="1">
    <location>
        <begin position="81"/>
        <end position="90"/>
    </location>
</feature>
<feature type="region of interest" description="Disordered" evidence="1">
    <location>
        <begin position="81"/>
        <end position="109"/>
    </location>
</feature>
<organism evidence="2 3">
    <name type="scientific">Aulographum hederae CBS 113979</name>
    <dbReference type="NCBI Taxonomy" id="1176131"/>
    <lineage>
        <taxon>Eukaryota</taxon>
        <taxon>Fungi</taxon>
        <taxon>Dikarya</taxon>
        <taxon>Ascomycota</taxon>
        <taxon>Pezizomycotina</taxon>
        <taxon>Dothideomycetes</taxon>
        <taxon>Pleosporomycetidae</taxon>
        <taxon>Aulographales</taxon>
        <taxon>Aulographaceae</taxon>
    </lineage>
</organism>
<reference evidence="2" key="1">
    <citation type="journal article" date="2020" name="Stud. Mycol.">
        <title>101 Dothideomycetes genomes: a test case for predicting lifestyles and emergence of pathogens.</title>
        <authorList>
            <person name="Haridas S."/>
            <person name="Albert R."/>
            <person name="Binder M."/>
            <person name="Bloem J."/>
            <person name="Labutti K."/>
            <person name="Salamov A."/>
            <person name="Andreopoulos B."/>
            <person name="Baker S."/>
            <person name="Barry K."/>
            <person name="Bills G."/>
            <person name="Bluhm B."/>
            <person name="Cannon C."/>
            <person name="Castanera R."/>
            <person name="Culley D."/>
            <person name="Daum C."/>
            <person name="Ezra D."/>
            <person name="Gonzalez J."/>
            <person name="Henrissat B."/>
            <person name="Kuo A."/>
            <person name="Liang C."/>
            <person name="Lipzen A."/>
            <person name="Lutzoni F."/>
            <person name="Magnuson J."/>
            <person name="Mondo S."/>
            <person name="Nolan M."/>
            <person name="Ohm R."/>
            <person name="Pangilinan J."/>
            <person name="Park H.-J."/>
            <person name="Ramirez L."/>
            <person name="Alfaro M."/>
            <person name="Sun H."/>
            <person name="Tritt A."/>
            <person name="Yoshinaga Y."/>
            <person name="Zwiers L.-H."/>
            <person name="Turgeon B."/>
            <person name="Goodwin S."/>
            <person name="Spatafora J."/>
            <person name="Crous P."/>
            <person name="Grigoriev I."/>
        </authorList>
    </citation>
    <scope>NUCLEOTIDE SEQUENCE</scope>
    <source>
        <strain evidence="2">CBS 113979</strain>
    </source>
</reference>
<dbReference type="Proteomes" id="UP000800041">
    <property type="component" value="Unassembled WGS sequence"/>
</dbReference>
<gene>
    <name evidence="2" type="ORF">K402DRAFT_243538</name>
</gene>
<name>A0A6G1HAF1_9PEZI</name>
<accession>A0A6G1HAF1</accession>
<evidence type="ECO:0000313" key="3">
    <source>
        <dbReference type="Proteomes" id="UP000800041"/>
    </source>
</evidence>
<dbReference type="AlphaFoldDB" id="A0A6G1HAF1"/>
<protein>
    <submittedName>
        <fullName evidence="2">Uncharacterized protein</fullName>
    </submittedName>
</protein>